<dbReference type="STRING" id="363870.NG54_08425"/>
<dbReference type="PANTHER" id="PTHR30143">
    <property type="entry name" value="ACID HYDRATASE"/>
    <property type="match status" value="1"/>
</dbReference>
<accession>A0A0A6VDK3</accession>
<dbReference type="InterPro" id="IPR050772">
    <property type="entry name" value="Hydratase-Decarb/MhpD_sf"/>
</dbReference>
<dbReference type="GO" id="GO:0008684">
    <property type="term" value="F:2-oxopent-4-enoate hydratase activity"/>
    <property type="evidence" value="ECO:0007669"/>
    <property type="project" value="TreeGrafter"/>
</dbReference>
<dbReference type="AlphaFoldDB" id="A0A0A6VDK3"/>
<feature type="domain" description="Fumarylacetoacetase-like C-terminal" evidence="2">
    <location>
        <begin position="74"/>
        <end position="257"/>
    </location>
</feature>
<keyword evidence="1" id="KW-0456">Lyase</keyword>
<organism evidence="3 4">
    <name type="scientific">Heyndrickxia ginsengihumi</name>
    <dbReference type="NCBI Taxonomy" id="363870"/>
    <lineage>
        <taxon>Bacteria</taxon>
        <taxon>Bacillati</taxon>
        <taxon>Bacillota</taxon>
        <taxon>Bacilli</taxon>
        <taxon>Bacillales</taxon>
        <taxon>Bacillaceae</taxon>
        <taxon>Heyndrickxia</taxon>
    </lineage>
</organism>
<evidence type="ECO:0000256" key="1">
    <source>
        <dbReference type="ARBA" id="ARBA00023239"/>
    </source>
</evidence>
<dbReference type="InterPro" id="IPR036663">
    <property type="entry name" value="Fumarylacetoacetase_C_sf"/>
</dbReference>
<evidence type="ECO:0000313" key="3">
    <source>
        <dbReference type="EMBL" id="KHD85573.1"/>
    </source>
</evidence>
<evidence type="ECO:0000259" key="2">
    <source>
        <dbReference type="Pfam" id="PF01557"/>
    </source>
</evidence>
<evidence type="ECO:0000313" key="4">
    <source>
        <dbReference type="Proteomes" id="UP000030588"/>
    </source>
</evidence>
<reference evidence="3 4" key="1">
    <citation type="submission" date="2014-10" db="EMBL/GenBank/DDBJ databases">
        <title>Draft genome of phytase producing Bacillus ginsengihumi strain M2.11.</title>
        <authorList>
            <person name="Toymentseva A."/>
            <person name="Boulygina E.A."/>
            <person name="Kazakov S.V."/>
            <person name="Kayumov I."/>
            <person name="Suleimanova A.D."/>
            <person name="Mardanova A.M."/>
            <person name="Maria S.N."/>
            <person name="Sergey M.Y."/>
            <person name="Sharipova M.R."/>
        </authorList>
    </citation>
    <scope>NUCLEOTIDE SEQUENCE [LARGE SCALE GENOMIC DNA]</scope>
    <source>
        <strain evidence="3 4">M2.11</strain>
    </source>
</reference>
<dbReference type="PANTHER" id="PTHR30143:SF0">
    <property type="entry name" value="2-KETO-4-PENTENOATE HYDRATASE"/>
    <property type="match status" value="1"/>
</dbReference>
<protein>
    <submittedName>
        <fullName evidence="3">4-oxalocrotonate decarboxylase</fullName>
    </submittedName>
</protein>
<proteinExistence type="predicted"/>
<dbReference type="SUPFAM" id="SSF56529">
    <property type="entry name" value="FAH"/>
    <property type="match status" value="1"/>
</dbReference>
<dbReference type="GO" id="GO:0005737">
    <property type="term" value="C:cytoplasm"/>
    <property type="evidence" value="ECO:0007669"/>
    <property type="project" value="TreeGrafter"/>
</dbReference>
<dbReference type="Proteomes" id="UP000030588">
    <property type="component" value="Unassembled WGS sequence"/>
</dbReference>
<dbReference type="EMBL" id="JRUN01000020">
    <property type="protein sequence ID" value="KHD85573.1"/>
    <property type="molecule type" value="Genomic_DNA"/>
</dbReference>
<dbReference type="Pfam" id="PF01557">
    <property type="entry name" value="FAA_hydrolase"/>
    <property type="match status" value="1"/>
</dbReference>
<dbReference type="InterPro" id="IPR011234">
    <property type="entry name" value="Fumarylacetoacetase-like_C"/>
</dbReference>
<comment type="caution">
    <text evidence="3">The sequence shown here is derived from an EMBL/GenBank/DDBJ whole genome shotgun (WGS) entry which is preliminary data.</text>
</comment>
<dbReference type="Gene3D" id="3.90.850.10">
    <property type="entry name" value="Fumarylacetoacetase-like, C-terminal domain"/>
    <property type="match status" value="1"/>
</dbReference>
<gene>
    <name evidence="3" type="ORF">NG54_08425</name>
</gene>
<dbReference type="OrthoDB" id="9792137at2"/>
<sequence length="262" mass="28727">MDSNQIKELASYVHHAEKEKCEVEKITAHLYPGLTIEEAYYVQEELIRQKLEEGFNIIGPKMGITSEAKMRQMNVNDPIYGYVFDYMVINDGDSISLVNYIHPKVEPEIGFILEKDLEGPEVTALDVLQATAYVFPAIEIIDSRYENFNFTLPDVIADNTSARGAVFGTYLRKPDELELDVVGVTLSINGEIRSLGAGAAVLGHPANSVARLANMLSRKGEKLKAGQPILTGGITEAIRLAAGDFVTAKLGGLGDVSFFVKE</sequence>
<name>A0A0A6VDK3_9BACI</name>
<dbReference type="RefSeq" id="WP_035354385.1">
    <property type="nucleotide sequence ID" value="NZ_JBCNGA010000098.1"/>
</dbReference>